<keyword evidence="4" id="KW-1185">Reference proteome</keyword>
<dbReference type="InterPro" id="IPR050111">
    <property type="entry name" value="C-type_lectin/snaclec_domain"/>
</dbReference>
<name>A0A8S3S3B4_MYTED</name>
<reference evidence="3" key="1">
    <citation type="submission" date="2021-03" db="EMBL/GenBank/DDBJ databases">
        <authorList>
            <person name="Bekaert M."/>
        </authorList>
    </citation>
    <scope>NUCLEOTIDE SEQUENCE</scope>
</reference>
<dbReference type="SMART" id="SM00034">
    <property type="entry name" value="CLECT"/>
    <property type="match status" value="1"/>
</dbReference>
<evidence type="ECO:0000259" key="2">
    <source>
        <dbReference type="PROSITE" id="PS50041"/>
    </source>
</evidence>
<protein>
    <submittedName>
        <fullName evidence="3">MRC</fullName>
    </submittedName>
</protein>
<evidence type="ECO:0000256" key="1">
    <source>
        <dbReference type="ARBA" id="ARBA00023157"/>
    </source>
</evidence>
<proteinExistence type="predicted"/>
<organism evidence="3 4">
    <name type="scientific">Mytilus edulis</name>
    <name type="common">Blue mussel</name>
    <dbReference type="NCBI Taxonomy" id="6550"/>
    <lineage>
        <taxon>Eukaryota</taxon>
        <taxon>Metazoa</taxon>
        <taxon>Spiralia</taxon>
        <taxon>Lophotrochozoa</taxon>
        <taxon>Mollusca</taxon>
        <taxon>Bivalvia</taxon>
        <taxon>Autobranchia</taxon>
        <taxon>Pteriomorphia</taxon>
        <taxon>Mytilida</taxon>
        <taxon>Mytiloidea</taxon>
        <taxon>Mytilidae</taxon>
        <taxon>Mytilinae</taxon>
        <taxon>Mytilus</taxon>
    </lineage>
</organism>
<dbReference type="OrthoDB" id="6054353at2759"/>
<dbReference type="PROSITE" id="PS50041">
    <property type="entry name" value="C_TYPE_LECTIN_2"/>
    <property type="match status" value="1"/>
</dbReference>
<dbReference type="InterPro" id="IPR001304">
    <property type="entry name" value="C-type_lectin-like"/>
</dbReference>
<sequence length="369" mass="42994">MVDWRGSVLDEGQFEWISGQKHNVCKLGLSQPDDRSSDVQQMLIIYNFFGTEYQPFAWHDLRCDWVRSAICAKVKTCLYNGYVYAWELDLCLKFYFASTERLSWSRSRKRCQNEAGDLIVVDSEFKEKLFLIYLNEIRSKAEKFLINIPVIDFSPVQGVIGKIKTTLGLIECACICDSEDFCEAIYYNQSSRRCTTIHYQTDNYSLQKELSGIYYRTKEVKTCLYSGYKYAWELDLCLKFYFAPTERLSWSQSRTRCQNESGDLIVVDSESKDKQFLVYLNEIHNMTSVQRWWIGGSDVWNEGQFEWISGQNITYTNWGPGQPDDASNDGTTNADCIQYFFRQVDQSFAWLDLRCNSNISSSCESKAFI</sequence>
<dbReference type="EMBL" id="CAJPWZ010001384">
    <property type="protein sequence ID" value="CAG2213716.1"/>
    <property type="molecule type" value="Genomic_DNA"/>
</dbReference>
<dbReference type="Proteomes" id="UP000683360">
    <property type="component" value="Unassembled WGS sequence"/>
</dbReference>
<evidence type="ECO:0000313" key="3">
    <source>
        <dbReference type="EMBL" id="CAG2213716.1"/>
    </source>
</evidence>
<evidence type="ECO:0000313" key="4">
    <source>
        <dbReference type="Proteomes" id="UP000683360"/>
    </source>
</evidence>
<dbReference type="PANTHER" id="PTHR22803">
    <property type="entry name" value="MANNOSE, PHOSPHOLIPASE, LECTIN RECEPTOR RELATED"/>
    <property type="match status" value="1"/>
</dbReference>
<gene>
    <name evidence="3" type="ORF">MEDL_27608</name>
</gene>
<dbReference type="SUPFAM" id="SSF56436">
    <property type="entry name" value="C-type lectin-like"/>
    <property type="match status" value="3"/>
</dbReference>
<feature type="domain" description="C-type lectin" evidence="2">
    <location>
        <begin position="241"/>
        <end position="364"/>
    </location>
</feature>
<accession>A0A8S3S3B4</accession>
<dbReference type="Gene3D" id="3.10.100.10">
    <property type="entry name" value="Mannose-Binding Protein A, subunit A"/>
    <property type="match status" value="2"/>
</dbReference>
<keyword evidence="1" id="KW-1015">Disulfide bond</keyword>
<dbReference type="Pfam" id="PF00059">
    <property type="entry name" value="Lectin_C"/>
    <property type="match status" value="1"/>
</dbReference>
<dbReference type="AlphaFoldDB" id="A0A8S3S3B4"/>
<dbReference type="InterPro" id="IPR016186">
    <property type="entry name" value="C-type_lectin-like/link_sf"/>
</dbReference>
<comment type="caution">
    <text evidence="3">The sequence shown here is derived from an EMBL/GenBank/DDBJ whole genome shotgun (WGS) entry which is preliminary data.</text>
</comment>
<dbReference type="InterPro" id="IPR016187">
    <property type="entry name" value="CTDL_fold"/>
</dbReference>
<dbReference type="InterPro" id="IPR018378">
    <property type="entry name" value="C-type_lectin_CS"/>
</dbReference>
<dbReference type="PROSITE" id="PS00615">
    <property type="entry name" value="C_TYPE_LECTIN_1"/>
    <property type="match status" value="1"/>
</dbReference>